<gene>
    <name evidence="8" type="primary">lytH</name>
    <name evidence="8" type="ORF">SPMU_11090</name>
</gene>
<dbReference type="InterPro" id="IPR011055">
    <property type="entry name" value="Dup_hybrid_motif"/>
</dbReference>
<keyword evidence="4 8" id="KW-0378">Hydrolase</keyword>
<evidence type="ECO:0000259" key="7">
    <source>
        <dbReference type="Pfam" id="PF01551"/>
    </source>
</evidence>
<dbReference type="PANTHER" id="PTHR21666:SF288">
    <property type="entry name" value="CELL DIVISION PROTEIN YTFB"/>
    <property type="match status" value="1"/>
</dbReference>
<protein>
    <submittedName>
        <fullName evidence="8">L-Ala--D-Glu endopeptidase</fullName>
        <ecNumber evidence="8">3.4.-.-</ecNumber>
    </submittedName>
</protein>
<evidence type="ECO:0000313" key="8">
    <source>
        <dbReference type="EMBL" id="OWK32767.1"/>
    </source>
</evidence>
<evidence type="ECO:0000313" key="9">
    <source>
        <dbReference type="Proteomes" id="UP000197783"/>
    </source>
</evidence>
<dbReference type="PANTHER" id="PTHR21666">
    <property type="entry name" value="PEPTIDASE-RELATED"/>
    <property type="match status" value="1"/>
</dbReference>
<dbReference type="InterPro" id="IPR050570">
    <property type="entry name" value="Cell_wall_metabolism_enzyme"/>
</dbReference>
<dbReference type="SUPFAM" id="SSF51261">
    <property type="entry name" value="Duplicated hybrid motif"/>
    <property type="match status" value="1"/>
</dbReference>
<keyword evidence="9" id="KW-1185">Reference proteome</keyword>
<reference evidence="8 9" key="1">
    <citation type="submission" date="2017-03" db="EMBL/GenBank/DDBJ databases">
        <title>Genome sequence of Sphingomonas mucosissima DSM 17494.</title>
        <authorList>
            <person name="Poehlein A."/>
            <person name="Wuebbeler J.H."/>
            <person name="Steinbuechel A."/>
            <person name="Daniel R."/>
        </authorList>
    </citation>
    <scope>NUCLEOTIDE SEQUENCE [LARGE SCALE GENOMIC DNA]</scope>
    <source>
        <strain evidence="8 9">DSM 17494</strain>
    </source>
</reference>
<evidence type="ECO:0000256" key="2">
    <source>
        <dbReference type="ARBA" id="ARBA00022670"/>
    </source>
</evidence>
<evidence type="ECO:0000256" key="5">
    <source>
        <dbReference type="ARBA" id="ARBA00022833"/>
    </source>
</evidence>
<dbReference type="Pfam" id="PF01551">
    <property type="entry name" value="Peptidase_M23"/>
    <property type="match status" value="1"/>
</dbReference>
<keyword evidence="3" id="KW-0479">Metal-binding</keyword>
<comment type="caution">
    <text evidence="8">The sequence shown here is derived from an EMBL/GenBank/DDBJ whole genome shotgun (WGS) entry which is preliminary data.</text>
</comment>
<keyword evidence="6" id="KW-0482">Metalloprotease</keyword>
<accession>A0A245ZSR5</accession>
<evidence type="ECO:0000256" key="6">
    <source>
        <dbReference type="ARBA" id="ARBA00023049"/>
    </source>
</evidence>
<keyword evidence="5" id="KW-0862">Zinc</keyword>
<dbReference type="EC" id="3.4.-.-" evidence="8"/>
<dbReference type="OrthoDB" id="9800107at2"/>
<feature type="domain" description="M23ase beta-sheet core" evidence="7">
    <location>
        <begin position="78"/>
        <end position="185"/>
    </location>
</feature>
<organism evidence="8 9">
    <name type="scientific">Sphingomonas mucosissima</name>
    <dbReference type="NCBI Taxonomy" id="370959"/>
    <lineage>
        <taxon>Bacteria</taxon>
        <taxon>Pseudomonadati</taxon>
        <taxon>Pseudomonadota</taxon>
        <taxon>Alphaproteobacteria</taxon>
        <taxon>Sphingomonadales</taxon>
        <taxon>Sphingomonadaceae</taxon>
        <taxon>Sphingomonas</taxon>
    </lineage>
</organism>
<dbReference type="Gene3D" id="2.70.70.10">
    <property type="entry name" value="Glucose Permease (Domain IIA)"/>
    <property type="match status" value="1"/>
</dbReference>
<evidence type="ECO:0000256" key="4">
    <source>
        <dbReference type="ARBA" id="ARBA00022801"/>
    </source>
</evidence>
<evidence type="ECO:0000256" key="3">
    <source>
        <dbReference type="ARBA" id="ARBA00022723"/>
    </source>
</evidence>
<dbReference type="EMBL" id="NBBJ01000001">
    <property type="protein sequence ID" value="OWK32767.1"/>
    <property type="molecule type" value="Genomic_DNA"/>
</dbReference>
<keyword evidence="2" id="KW-0645">Protease</keyword>
<dbReference type="GO" id="GO:0004222">
    <property type="term" value="F:metalloendopeptidase activity"/>
    <property type="evidence" value="ECO:0007669"/>
    <property type="project" value="TreeGrafter"/>
</dbReference>
<dbReference type="Proteomes" id="UP000197783">
    <property type="component" value="Unassembled WGS sequence"/>
</dbReference>
<proteinExistence type="predicted"/>
<comment type="cofactor">
    <cofactor evidence="1">
        <name>Zn(2+)</name>
        <dbReference type="ChEBI" id="CHEBI:29105"/>
    </cofactor>
</comment>
<dbReference type="CDD" id="cd12797">
    <property type="entry name" value="M23_peptidase"/>
    <property type="match status" value="1"/>
</dbReference>
<sequence length="196" mass="20848">MTRLGAFILALIVLGMIALGSMLSFGPSDTPKVLEKRQAVRPPAFETNSAGLTVPVAGVAADKLLNTWGEARGGGTRRHQAIDIIAPANTPVVAAGPGRVEKLFNSRDGGLTLYVRSLDRRWSHYYAHLAGYAPGIREGMAVNRGTLLGYVGDTGNAGAGNTHLHFGMSQMAPSDRWHQGTPVNPYPLLAGKHKVR</sequence>
<dbReference type="GO" id="GO:0046872">
    <property type="term" value="F:metal ion binding"/>
    <property type="evidence" value="ECO:0007669"/>
    <property type="project" value="UniProtKB-KW"/>
</dbReference>
<name>A0A245ZSR5_9SPHN</name>
<evidence type="ECO:0000256" key="1">
    <source>
        <dbReference type="ARBA" id="ARBA00001947"/>
    </source>
</evidence>
<dbReference type="AlphaFoldDB" id="A0A245ZSR5"/>
<dbReference type="InterPro" id="IPR016047">
    <property type="entry name" value="M23ase_b-sheet_dom"/>
</dbReference>
<dbReference type="GO" id="GO:0006508">
    <property type="term" value="P:proteolysis"/>
    <property type="evidence" value="ECO:0007669"/>
    <property type="project" value="UniProtKB-KW"/>
</dbReference>
<dbReference type="RefSeq" id="WP_088332603.1">
    <property type="nucleotide sequence ID" value="NZ_NBBJ01000001.1"/>
</dbReference>